<dbReference type="SUPFAM" id="SSF56112">
    <property type="entry name" value="Protein kinase-like (PK-like)"/>
    <property type="match status" value="1"/>
</dbReference>
<evidence type="ECO:0000259" key="2">
    <source>
        <dbReference type="Pfam" id="PF01636"/>
    </source>
</evidence>
<dbReference type="AlphaFoldDB" id="A0A9D5I303"/>
<reference evidence="3 4" key="1">
    <citation type="submission" date="2015-09" db="EMBL/GenBank/DDBJ databases">
        <title>Genome sequencing project for genomic taxonomy and phylogenomics of Bacillus-like bacteria.</title>
        <authorList>
            <person name="Liu B."/>
            <person name="Wang J."/>
            <person name="Zhu Y."/>
            <person name="Liu G."/>
            <person name="Chen Q."/>
            <person name="Chen Z."/>
            <person name="Lan J."/>
            <person name="Che J."/>
            <person name="Ge C."/>
            <person name="Shi H."/>
            <person name="Pan Z."/>
            <person name="Liu X."/>
        </authorList>
    </citation>
    <scope>NUCLEOTIDE SEQUENCE [LARGE SCALE GENOMIC DNA]</scope>
    <source>
        <strain evidence="3 4">DSM 19153</strain>
    </source>
</reference>
<dbReference type="PANTHER" id="PTHR21064:SF6">
    <property type="entry name" value="AMINOGLYCOSIDE PHOSPHOTRANSFERASE DOMAIN-CONTAINING PROTEIN"/>
    <property type="match status" value="1"/>
</dbReference>
<dbReference type="GO" id="GO:0009088">
    <property type="term" value="P:threonine biosynthetic process"/>
    <property type="evidence" value="ECO:0007669"/>
    <property type="project" value="TreeGrafter"/>
</dbReference>
<sequence>MYGRESTITPKGVIHLEQLLKQALRESYELNMDQVKAVTNEMFSCSSGHKRYFVRVTNYKTIVEQQAEVDWTVWLHDKGLAAPEVLFSKRDRSIESITYKDKEIRIVVYRAAPGEHAKKNQWNKETFERLGEEIGRIHTMSKLYQGNTRAINDWHMNDEYNWRKYIPKVEKRVRETMESIFRDLEAVPKTNDTYGLVHGDVWLENVLVEKNKLTLIDYQDCEKHFLLFDLVVPVYSAMEYSFHGNGSIVAYVHELTKAIFQGYARECWLPPTYLDHLLLMFRLKEVADYLLMHIYGHEVRGEEEERLFNLYRIKIEQNHLQYLITKELIEELKTLVV</sequence>
<dbReference type="InterPro" id="IPR050249">
    <property type="entry name" value="Pseudomonas-type_ThrB"/>
</dbReference>
<feature type="domain" description="Aminoglycoside phosphotransferase" evidence="2">
    <location>
        <begin position="39"/>
        <end position="233"/>
    </location>
</feature>
<proteinExistence type="inferred from homology"/>
<keyword evidence="4" id="KW-1185">Reference proteome</keyword>
<dbReference type="Proteomes" id="UP000051061">
    <property type="component" value="Unassembled WGS sequence"/>
</dbReference>
<dbReference type="GO" id="GO:0004413">
    <property type="term" value="F:homoserine kinase activity"/>
    <property type="evidence" value="ECO:0007669"/>
    <property type="project" value="TreeGrafter"/>
</dbReference>
<comment type="similarity">
    <text evidence="1">Belongs to the pseudomonas-type ThrB family.</text>
</comment>
<accession>A0A9D5I303</accession>
<evidence type="ECO:0000313" key="4">
    <source>
        <dbReference type="Proteomes" id="UP000051061"/>
    </source>
</evidence>
<gene>
    <name evidence="3" type="ORF">AN965_03300</name>
</gene>
<comment type="caution">
    <text evidence="3">The sequence shown here is derived from an EMBL/GenBank/DDBJ whole genome shotgun (WGS) entry which is preliminary data.</text>
</comment>
<dbReference type="Pfam" id="PF01636">
    <property type="entry name" value="APH"/>
    <property type="match status" value="1"/>
</dbReference>
<evidence type="ECO:0000256" key="1">
    <source>
        <dbReference type="ARBA" id="ARBA00038240"/>
    </source>
</evidence>
<name>A0A9D5I303_9BACI</name>
<dbReference type="InterPro" id="IPR011009">
    <property type="entry name" value="Kinase-like_dom_sf"/>
</dbReference>
<dbReference type="EMBL" id="LJJD01000008">
    <property type="protein sequence ID" value="KQL58338.1"/>
    <property type="molecule type" value="Genomic_DNA"/>
</dbReference>
<dbReference type="InterPro" id="IPR002575">
    <property type="entry name" value="Aminoglycoside_PTrfase"/>
</dbReference>
<evidence type="ECO:0000313" key="3">
    <source>
        <dbReference type="EMBL" id="KQL58338.1"/>
    </source>
</evidence>
<dbReference type="Gene3D" id="3.90.1200.10">
    <property type="match status" value="1"/>
</dbReference>
<dbReference type="PANTHER" id="PTHR21064">
    <property type="entry name" value="AMINOGLYCOSIDE PHOSPHOTRANSFERASE DOMAIN-CONTAINING PROTEIN-RELATED"/>
    <property type="match status" value="1"/>
</dbReference>
<organism evidence="3 4">
    <name type="scientific">Alkalicoccobacillus plakortidis</name>
    <dbReference type="NCBI Taxonomy" id="444060"/>
    <lineage>
        <taxon>Bacteria</taxon>
        <taxon>Bacillati</taxon>
        <taxon>Bacillota</taxon>
        <taxon>Bacilli</taxon>
        <taxon>Bacillales</taxon>
        <taxon>Bacillaceae</taxon>
        <taxon>Alkalicoccobacillus</taxon>
    </lineage>
</organism>
<protein>
    <recommendedName>
        <fullName evidence="2">Aminoglycoside phosphotransferase domain-containing protein</fullName>
    </recommendedName>
</protein>